<dbReference type="InterPro" id="IPR024060">
    <property type="entry name" value="Ureidoglycolate_lyase_dom_sf"/>
</dbReference>
<dbReference type="Gene3D" id="2.60.120.480">
    <property type="entry name" value="Ureidoglycolate hydrolase"/>
    <property type="match status" value="1"/>
</dbReference>
<evidence type="ECO:0000256" key="4">
    <source>
        <dbReference type="ARBA" id="ARBA00047684"/>
    </source>
</evidence>
<dbReference type="InterPro" id="IPR011051">
    <property type="entry name" value="RmlC_Cupin_sf"/>
</dbReference>
<organism evidence="5 6">
    <name type="scientific">Geodia barretti</name>
    <name type="common">Barrett's horny sponge</name>
    <dbReference type="NCBI Taxonomy" id="519541"/>
    <lineage>
        <taxon>Eukaryota</taxon>
        <taxon>Metazoa</taxon>
        <taxon>Porifera</taxon>
        <taxon>Demospongiae</taxon>
        <taxon>Heteroscleromorpha</taxon>
        <taxon>Tetractinellida</taxon>
        <taxon>Astrophorina</taxon>
        <taxon>Geodiidae</taxon>
        <taxon>Geodia</taxon>
    </lineage>
</organism>
<evidence type="ECO:0000256" key="3">
    <source>
        <dbReference type="ARBA" id="ARBA00023239"/>
    </source>
</evidence>
<comment type="subunit">
    <text evidence="1">Homodimer.</text>
</comment>
<dbReference type="AlphaFoldDB" id="A0AA35RFW9"/>
<evidence type="ECO:0000313" key="6">
    <source>
        <dbReference type="Proteomes" id="UP001174909"/>
    </source>
</evidence>
<dbReference type="InterPro" id="IPR007247">
    <property type="entry name" value="Ureidogly_lyase"/>
</dbReference>
<comment type="catalytic activity">
    <reaction evidence="4">
        <text>(S)-ureidoglycolate = urea + glyoxylate</text>
        <dbReference type="Rhea" id="RHEA:11304"/>
        <dbReference type="ChEBI" id="CHEBI:16199"/>
        <dbReference type="ChEBI" id="CHEBI:36655"/>
        <dbReference type="ChEBI" id="CHEBI:57296"/>
        <dbReference type="EC" id="4.3.2.3"/>
    </reaction>
</comment>
<accession>A0AA35RFW9</accession>
<gene>
    <name evidence="5" type="ORF">GBAR_LOCUS7057</name>
</gene>
<evidence type="ECO:0000256" key="2">
    <source>
        <dbReference type="ARBA" id="ARBA00022631"/>
    </source>
</evidence>
<keyword evidence="6" id="KW-1185">Reference proteome</keyword>
<dbReference type="Pfam" id="PF04115">
    <property type="entry name" value="Ureidogly_lyase"/>
    <property type="match status" value="1"/>
</dbReference>
<name>A0AA35RFW9_GEOBA</name>
<sequence>MTPEAFAPFGEVIESFEEAEPEIAKGGLRSAAYPVTADLSEASADSEPEKTPLSEGLQRAHFAFHTDAGQAFYPSLHQPTVFLVGSVKDTLEAEDVRAFYSDGSTGVCLGLKVWHTMPICVEGTDVYQTVRGDQDYHAHSVEVDFDLEQGLAIEPDLENYTS</sequence>
<comment type="caution">
    <text evidence="5">The sequence shown here is derived from an EMBL/GenBank/DDBJ whole genome shotgun (WGS) entry which is preliminary data.</text>
</comment>
<protein>
    <submittedName>
        <fullName evidence="5">Ureidoglycolate lyase</fullName>
    </submittedName>
</protein>
<keyword evidence="2" id="KW-0659">Purine metabolism</keyword>
<keyword evidence="3 5" id="KW-0456">Lyase</keyword>
<dbReference type="Proteomes" id="UP001174909">
    <property type="component" value="Unassembled WGS sequence"/>
</dbReference>
<reference evidence="5" key="1">
    <citation type="submission" date="2023-03" db="EMBL/GenBank/DDBJ databases">
        <authorList>
            <person name="Steffen K."/>
            <person name="Cardenas P."/>
        </authorList>
    </citation>
    <scope>NUCLEOTIDE SEQUENCE</scope>
</reference>
<dbReference type="EMBL" id="CASHTH010001064">
    <property type="protein sequence ID" value="CAI8010754.1"/>
    <property type="molecule type" value="Genomic_DNA"/>
</dbReference>
<dbReference type="GO" id="GO:0006144">
    <property type="term" value="P:purine nucleobase metabolic process"/>
    <property type="evidence" value="ECO:0007669"/>
    <property type="project" value="UniProtKB-KW"/>
</dbReference>
<proteinExistence type="predicted"/>
<evidence type="ECO:0000313" key="5">
    <source>
        <dbReference type="EMBL" id="CAI8010754.1"/>
    </source>
</evidence>
<dbReference type="GO" id="GO:0000256">
    <property type="term" value="P:allantoin catabolic process"/>
    <property type="evidence" value="ECO:0007669"/>
    <property type="project" value="InterPro"/>
</dbReference>
<dbReference type="GO" id="GO:0004848">
    <property type="term" value="F:ureidoglycolate hydrolase activity"/>
    <property type="evidence" value="ECO:0007669"/>
    <property type="project" value="InterPro"/>
</dbReference>
<evidence type="ECO:0000256" key="1">
    <source>
        <dbReference type="ARBA" id="ARBA00011738"/>
    </source>
</evidence>
<dbReference type="SUPFAM" id="SSF51182">
    <property type="entry name" value="RmlC-like cupins"/>
    <property type="match status" value="1"/>
</dbReference>
<dbReference type="GO" id="GO:0050385">
    <property type="term" value="F:ureidoglycolate lyase activity"/>
    <property type="evidence" value="ECO:0007669"/>
    <property type="project" value="UniProtKB-EC"/>
</dbReference>